<sequence length="461" mass="49917">MKTTRLFFFVLSVTSGVSVLLSCRDDAGPGVFATVKTAAMSDVTPLSATGGGTVVDAGGSPVSSRGIVWNTQRHPTADLPTKTDDGTGEGTFVSLLTDLVPGTTYYVRAYATNGTGIAYGEEVTFVAADPYTTLDDAMKVNMEALSIPAVSLAIVCQERLVYAAAYGYADKEAVQVAANSDRYRIASLSKPITAIAALKLSEAGMLSLDDAVFGDGGILGNDFGAPPDGSLKDQITVRHLLNHTSGWINSPDDPMFRANDLTQAQLIRDLLANRPLVYTPGTQESYLNFGYSVLGRVIEKVTGTSYETYIKEMVAPMGISTLEIAGNTLEERLPGEVKYYQAGFSPYSMNVARMDAHGGWVATATDLARFMVHIDRNTHVPDIVSSSLQAMYFGDSFWVHSGSLPGTSSLLVRLDNTFSFVVLANTRTEDDYDRILEELYTVVRDHILMRSKWPSYDLFDQ</sequence>
<evidence type="ECO:0000259" key="1">
    <source>
        <dbReference type="Pfam" id="PF00144"/>
    </source>
</evidence>
<dbReference type="SUPFAM" id="SSF56601">
    <property type="entry name" value="beta-lactamase/transpeptidase-like"/>
    <property type="match status" value="1"/>
</dbReference>
<dbReference type="InterPro" id="IPR001466">
    <property type="entry name" value="Beta-lactam-related"/>
</dbReference>
<dbReference type="Pfam" id="PF00144">
    <property type="entry name" value="Beta-lactamase"/>
    <property type="match status" value="1"/>
</dbReference>
<reference evidence="2 3" key="1">
    <citation type="submission" date="2021-05" db="EMBL/GenBank/DDBJ databases">
        <title>A Polyphasic approach of four new species of the genus Ohtaekwangia: Ohtaekwangia histidinii sp. nov., Ohtaekwangia cretensis sp. nov., Ohtaekwangia indiensis sp. nov., Ohtaekwangia reichenbachii sp. nov. from diverse environment.</title>
        <authorList>
            <person name="Octaviana S."/>
        </authorList>
    </citation>
    <scope>NUCLEOTIDE SEQUENCE [LARGE SCALE GENOMIC DNA]</scope>
    <source>
        <strain evidence="2 3">PWU37</strain>
    </source>
</reference>
<proteinExistence type="predicted"/>
<dbReference type="InterPro" id="IPR012338">
    <property type="entry name" value="Beta-lactam/transpept-like"/>
</dbReference>
<dbReference type="PANTHER" id="PTHR46825">
    <property type="entry name" value="D-ALANYL-D-ALANINE-CARBOXYPEPTIDASE/ENDOPEPTIDASE AMPH"/>
    <property type="match status" value="1"/>
</dbReference>
<accession>A0AAP2DEG5</accession>
<organism evidence="2 3">
    <name type="scientific">Dawidia soli</name>
    <dbReference type="NCBI Taxonomy" id="2782352"/>
    <lineage>
        <taxon>Bacteria</taxon>
        <taxon>Pseudomonadati</taxon>
        <taxon>Bacteroidota</taxon>
        <taxon>Cytophagia</taxon>
        <taxon>Cytophagales</taxon>
        <taxon>Chryseotaleaceae</taxon>
        <taxon>Dawidia</taxon>
    </lineage>
</organism>
<gene>
    <name evidence="2" type="ORF">KK078_27200</name>
</gene>
<dbReference type="PROSITE" id="PS51257">
    <property type="entry name" value="PROKAR_LIPOPROTEIN"/>
    <property type="match status" value="1"/>
</dbReference>
<dbReference type="PANTHER" id="PTHR46825:SF9">
    <property type="entry name" value="BETA-LACTAMASE-RELATED DOMAIN-CONTAINING PROTEIN"/>
    <property type="match status" value="1"/>
</dbReference>
<dbReference type="Gene3D" id="3.40.710.10">
    <property type="entry name" value="DD-peptidase/beta-lactamase superfamily"/>
    <property type="match status" value="1"/>
</dbReference>
<name>A0AAP2DEG5_9BACT</name>
<protein>
    <submittedName>
        <fullName evidence="2">Serine hydrolase</fullName>
    </submittedName>
</protein>
<dbReference type="AlphaFoldDB" id="A0AAP2DEG5"/>
<dbReference type="RefSeq" id="WP_254093501.1">
    <property type="nucleotide sequence ID" value="NZ_JAHESC010000061.1"/>
</dbReference>
<comment type="caution">
    <text evidence="2">The sequence shown here is derived from an EMBL/GenBank/DDBJ whole genome shotgun (WGS) entry which is preliminary data.</text>
</comment>
<dbReference type="GO" id="GO:0016787">
    <property type="term" value="F:hydrolase activity"/>
    <property type="evidence" value="ECO:0007669"/>
    <property type="project" value="UniProtKB-KW"/>
</dbReference>
<keyword evidence="3" id="KW-1185">Reference proteome</keyword>
<keyword evidence="2" id="KW-0378">Hydrolase</keyword>
<feature type="domain" description="Beta-lactamase-related" evidence="1">
    <location>
        <begin position="135"/>
        <end position="432"/>
    </location>
</feature>
<dbReference type="InterPro" id="IPR050491">
    <property type="entry name" value="AmpC-like"/>
</dbReference>
<evidence type="ECO:0000313" key="3">
    <source>
        <dbReference type="Proteomes" id="UP001319180"/>
    </source>
</evidence>
<dbReference type="Proteomes" id="UP001319180">
    <property type="component" value="Unassembled WGS sequence"/>
</dbReference>
<evidence type="ECO:0000313" key="2">
    <source>
        <dbReference type="EMBL" id="MBT1690283.1"/>
    </source>
</evidence>
<dbReference type="EMBL" id="JAHESC010000061">
    <property type="protein sequence ID" value="MBT1690283.1"/>
    <property type="molecule type" value="Genomic_DNA"/>
</dbReference>